<gene>
    <name evidence="1" type="ORF">QAD02_010485</name>
</gene>
<proteinExistence type="predicted"/>
<comment type="caution">
    <text evidence="1">The sequence shown here is derived from an EMBL/GenBank/DDBJ whole genome shotgun (WGS) entry which is preliminary data.</text>
</comment>
<reference evidence="1" key="1">
    <citation type="submission" date="2023-04" db="EMBL/GenBank/DDBJ databases">
        <title>A chromosome-level genome assembly of the parasitoid wasp Eretmocerus hayati.</title>
        <authorList>
            <person name="Zhong Y."/>
            <person name="Liu S."/>
            <person name="Liu Y."/>
        </authorList>
    </citation>
    <scope>NUCLEOTIDE SEQUENCE</scope>
    <source>
        <strain evidence="1">ZJU_SS_LIU_2023</strain>
    </source>
</reference>
<keyword evidence="2" id="KW-1185">Reference proteome</keyword>
<accession>A0ACC2NUC4</accession>
<name>A0ACC2NUC4_9HYME</name>
<dbReference type="Proteomes" id="UP001239111">
    <property type="component" value="Chromosome 2"/>
</dbReference>
<sequence>MDAEAAEKEAHEMESEVSEEDRGRRINKRVSRVREELFGCLFAESSKLDRAECREIISKFARMEELLNEERRHSAILGGRLDQSRRERLHLRNSLVAQIIIERNMREGPGMSGENRGTQAKQGAVTPVQVQAPPPPPPGPVTQGNRTKNRRAPAPRRRQNQATPWCWNRQTECRTRMRWQRSKSVCWRTGA</sequence>
<organism evidence="1 2">
    <name type="scientific">Eretmocerus hayati</name>
    <dbReference type="NCBI Taxonomy" id="131215"/>
    <lineage>
        <taxon>Eukaryota</taxon>
        <taxon>Metazoa</taxon>
        <taxon>Ecdysozoa</taxon>
        <taxon>Arthropoda</taxon>
        <taxon>Hexapoda</taxon>
        <taxon>Insecta</taxon>
        <taxon>Pterygota</taxon>
        <taxon>Neoptera</taxon>
        <taxon>Endopterygota</taxon>
        <taxon>Hymenoptera</taxon>
        <taxon>Apocrita</taxon>
        <taxon>Proctotrupomorpha</taxon>
        <taxon>Chalcidoidea</taxon>
        <taxon>Aphelinidae</taxon>
        <taxon>Aphelininae</taxon>
        <taxon>Eretmocerus</taxon>
    </lineage>
</organism>
<protein>
    <submittedName>
        <fullName evidence="1">Uncharacterized protein</fullName>
    </submittedName>
</protein>
<dbReference type="EMBL" id="CM056742">
    <property type="protein sequence ID" value="KAJ8674699.1"/>
    <property type="molecule type" value="Genomic_DNA"/>
</dbReference>
<evidence type="ECO:0000313" key="1">
    <source>
        <dbReference type="EMBL" id="KAJ8674699.1"/>
    </source>
</evidence>
<evidence type="ECO:0000313" key="2">
    <source>
        <dbReference type="Proteomes" id="UP001239111"/>
    </source>
</evidence>